<gene>
    <name evidence="1" type="ORF">AVEN_45700_1</name>
</gene>
<comment type="caution">
    <text evidence="1">The sequence shown here is derived from an EMBL/GenBank/DDBJ whole genome shotgun (WGS) entry which is preliminary data.</text>
</comment>
<proteinExistence type="predicted"/>
<evidence type="ECO:0000313" key="2">
    <source>
        <dbReference type="Proteomes" id="UP000499080"/>
    </source>
</evidence>
<organism evidence="1 2">
    <name type="scientific">Araneus ventricosus</name>
    <name type="common">Orbweaver spider</name>
    <name type="synonym">Epeira ventricosa</name>
    <dbReference type="NCBI Taxonomy" id="182803"/>
    <lineage>
        <taxon>Eukaryota</taxon>
        <taxon>Metazoa</taxon>
        <taxon>Ecdysozoa</taxon>
        <taxon>Arthropoda</taxon>
        <taxon>Chelicerata</taxon>
        <taxon>Arachnida</taxon>
        <taxon>Araneae</taxon>
        <taxon>Araneomorphae</taxon>
        <taxon>Entelegynae</taxon>
        <taxon>Araneoidea</taxon>
        <taxon>Araneidae</taxon>
        <taxon>Araneus</taxon>
    </lineage>
</organism>
<protein>
    <submittedName>
        <fullName evidence="1">Uncharacterized protein</fullName>
    </submittedName>
</protein>
<reference evidence="1 2" key="1">
    <citation type="journal article" date="2019" name="Sci. Rep.">
        <title>Orb-weaving spider Araneus ventricosus genome elucidates the spidroin gene catalogue.</title>
        <authorList>
            <person name="Kono N."/>
            <person name="Nakamura H."/>
            <person name="Ohtoshi R."/>
            <person name="Moran D.A.P."/>
            <person name="Shinohara A."/>
            <person name="Yoshida Y."/>
            <person name="Fujiwara M."/>
            <person name="Mori M."/>
            <person name="Tomita M."/>
            <person name="Arakawa K."/>
        </authorList>
    </citation>
    <scope>NUCLEOTIDE SEQUENCE [LARGE SCALE GENOMIC DNA]</scope>
</reference>
<evidence type="ECO:0000313" key="1">
    <source>
        <dbReference type="EMBL" id="GBL99206.1"/>
    </source>
</evidence>
<keyword evidence="2" id="KW-1185">Reference proteome</keyword>
<dbReference type="Proteomes" id="UP000499080">
    <property type="component" value="Unassembled WGS sequence"/>
</dbReference>
<dbReference type="EMBL" id="BGPR01085391">
    <property type="protein sequence ID" value="GBL99206.1"/>
    <property type="molecule type" value="Genomic_DNA"/>
</dbReference>
<dbReference type="AlphaFoldDB" id="A0A4Y2C6D6"/>
<accession>A0A4Y2C6D6</accession>
<name>A0A4Y2C6D6_ARAVE</name>
<sequence length="118" mass="13607">MNKEQTKHNIVHKHSNTSVFVAFGYHQFWFLSIVSAKKFVLDFIHMQDLAANFEKTKGESARLGRSKTRLKNVCPKPNIMQRQKFSSDNKSNCDETGLFRKKMQKEVHFTGGKGTART</sequence>